<keyword evidence="11 12" id="KW-0472">Membrane</keyword>
<gene>
    <name evidence="13" type="ORF">Glove_22g203</name>
</gene>
<evidence type="ECO:0000256" key="3">
    <source>
        <dbReference type="ARBA" id="ARBA00005667"/>
    </source>
</evidence>
<comment type="similarity">
    <text evidence="3">Belongs to the complex I NDUFB3 subunit family.</text>
</comment>
<dbReference type="GO" id="GO:0032981">
    <property type="term" value="P:mitochondrial respiratory chain complex I assembly"/>
    <property type="evidence" value="ECO:0007669"/>
    <property type="project" value="TreeGrafter"/>
</dbReference>
<evidence type="ECO:0000256" key="8">
    <source>
        <dbReference type="ARBA" id="ARBA00022982"/>
    </source>
</evidence>
<dbReference type="InterPro" id="IPR012576">
    <property type="entry name" value="NDUFB3"/>
</dbReference>
<evidence type="ECO:0000256" key="2">
    <source>
        <dbReference type="ARBA" id="ARBA00004298"/>
    </source>
</evidence>
<evidence type="ECO:0000256" key="10">
    <source>
        <dbReference type="ARBA" id="ARBA00023128"/>
    </source>
</evidence>
<dbReference type="AlphaFoldDB" id="A0A397JMH9"/>
<comment type="caution">
    <text evidence="13">The sequence shown here is derived from an EMBL/GenBank/DDBJ whole genome shotgun (WGS) entry which is preliminary data.</text>
</comment>
<accession>A0A397JMH9</accession>
<dbReference type="Pfam" id="PF08122">
    <property type="entry name" value="NDUF_B12"/>
    <property type="match status" value="1"/>
</dbReference>
<proteinExistence type="inferred from homology"/>
<keyword evidence="10" id="KW-0496">Mitochondrion</keyword>
<dbReference type="Proteomes" id="UP000266861">
    <property type="component" value="Unassembled WGS sequence"/>
</dbReference>
<evidence type="ECO:0000256" key="4">
    <source>
        <dbReference type="ARBA" id="ARBA00022448"/>
    </source>
</evidence>
<keyword evidence="5" id="KW-0679">Respiratory chain</keyword>
<evidence type="ECO:0000256" key="9">
    <source>
        <dbReference type="ARBA" id="ARBA00022989"/>
    </source>
</evidence>
<organism evidence="13 14">
    <name type="scientific">Diversispora epigaea</name>
    <dbReference type="NCBI Taxonomy" id="1348612"/>
    <lineage>
        <taxon>Eukaryota</taxon>
        <taxon>Fungi</taxon>
        <taxon>Fungi incertae sedis</taxon>
        <taxon>Mucoromycota</taxon>
        <taxon>Glomeromycotina</taxon>
        <taxon>Glomeromycetes</taxon>
        <taxon>Diversisporales</taxon>
        <taxon>Diversisporaceae</taxon>
        <taxon>Diversispora</taxon>
    </lineage>
</organism>
<evidence type="ECO:0000256" key="12">
    <source>
        <dbReference type="SAM" id="Phobius"/>
    </source>
</evidence>
<feature type="transmembrane region" description="Helical" evidence="12">
    <location>
        <begin position="76"/>
        <end position="97"/>
    </location>
</feature>
<dbReference type="EMBL" id="PQFF01000020">
    <property type="protein sequence ID" value="RHZ88542.1"/>
    <property type="molecule type" value="Genomic_DNA"/>
</dbReference>
<dbReference type="GO" id="GO:0022900">
    <property type="term" value="P:electron transport chain"/>
    <property type="evidence" value="ECO:0007669"/>
    <property type="project" value="InterPro"/>
</dbReference>
<protein>
    <recommendedName>
        <fullName evidence="15">NADH dehydrogenase [ubiquinone] 1 beta subcomplex subunit 3</fullName>
    </recommendedName>
</protein>
<dbReference type="OrthoDB" id="521512at2759"/>
<comment type="subcellular location">
    <subcellularLocation>
        <location evidence="2">Mitochondrion inner membrane</location>
        <topology evidence="2">Single-pass membrane protein</topology>
        <orientation evidence="2">Matrix side</orientation>
    </subcellularLocation>
</comment>
<reference evidence="13 14" key="1">
    <citation type="submission" date="2018-08" db="EMBL/GenBank/DDBJ databases">
        <title>Genome and evolution of the arbuscular mycorrhizal fungus Diversispora epigaea (formerly Glomus versiforme) and its bacterial endosymbionts.</title>
        <authorList>
            <person name="Sun X."/>
            <person name="Fei Z."/>
            <person name="Harrison M."/>
        </authorList>
    </citation>
    <scope>NUCLEOTIDE SEQUENCE [LARGE SCALE GENOMIC DNA]</scope>
    <source>
        <strain evidence="13 14">IT104</strain>
    </source>
</reference>
<evidence type="ECO:0000256" key="5">
    <source>
        <dbReference type="ARBA" id="ARBA00022660"/>
    </source>
</evidence>
<dbReference type="PANTHER" id="PTHR15082">
    <property type="entry name" value="NADH-UBIQUINONE OXIDOREDUCTASE B12 SUBUNIT"/>
    <property type="match status" value="1"/>
</dbReference>
<evidence type="ECO:0000256" key="1">
    <source>
        <dbReference type="ARBA" id="ARBA00003195"/>
    </source>
</evidence>
<evidence type="ECO:0000256" key="6">
    <source>
        <dbReference type="ARBA" id="ARBA00022692"/>
    </source>
</evidence>
<dbReference type="GO" id="GO:0005743">
    <property type="term" value="C:mitochondrial inner membrane"/>
    <property type="evidence" value="ECO:0007669"/>
    <property type="project" value="UniProtKB-SubCell"/>
</dbReference>
<evidence type="ECO:0008006" key="15">
    <source>
        <dbReference type="Google" id="ProtNLM"/>
    </source>
</evidence>
<dbReference type="PANTHER" id="PTHR15082:SF2">
    <property type="entry name" value="NADH DEHYDROGENASE [UBIQUINONE] 1 BETA SUBCOMPLEX SUBUNIT 3"/>
    <property type="match status" value="1"/>
</dbReference>
<keyword evidence="9 12" id="KW-1133">Transmembrane helix</keyword>
<evidence type="ECO:0000313" key="13">
    <source>
        <dbReference type="EMBL" id="RHZ88542.1"/>
    </source>
</evidence>
<name>A0A397JMH9_9GLOM</name>
<keyword evidence="7" id="KW-0999">Mitochondrion inner membrane</keyword>
<keyword evidence="4" id="KW-0813">Transport</keyword>
<evidence type="ECO:0000256" key="7">
    <source>
        <dbReference type="ARBA" id="ARBA00022792"/>
    </source>
</evidence>
<keyword evidence="14" id="KW-1185">Reference proteome</keyword>
<evidence type="ECO:0000313" key="14">
    <source>
        <dbReference type="Proteomes" id="UP000266861"/>
    </source>
</evidence>
<dbReference type="STRING" id="1348612.A0A397JMH9"/>
<keyword evidence="8" id="KW-0249">Electron transport</keyword>
<keyword evidence="6 12" id="KW-0812">Transmembrane</keyword>
<comment type="function">
    <text evidence="1">Accessory subunit of the mitochondrial membrane respiratory chain NADH dehydrogenase (Complex I), that is believed not to be involved in catalysis. Complex I functions in the transfer of electrons from NADH to the respiratory chain. The immediate electron acceptor for the enzyme is believed to be ubiquinone.</text>
</comment>
<evidence type="ECO:0000256" key="11">
    <source>
        <dbReference type="ARBA" id="ARBA00023136"/>
    </source>
</evidence>
<sequence>MEEIKIMNFMQGDYGFPKKNRQKAYEHQEVLYIPFFAEKSSIFNQQLRNHDINDLHDPWARREAWRAHPRFSRANVIRNVWPGFTWGLGAFLIYLGYDALSTRGYLGGENNKPHSTETTSSETH</sequence>